<organism evidence="1 2">
    <name type="scientific">Nocardiopsis tropica</name>
    <dbReference type="NCBI Taxonomy" id="109330"/>
    <lineage>
        <taxon>Bacteria</taxon>
        <taxon>Bacillati</taxon>
        <taxon>Actinomycetota</taxon>
        <taxon>Actinomycetes</taxon>
        <taxon>Streptosporangiales</taxon>
        <taxon>Nocardiopsidaceae</taxon>
        <taxon>Nocardiopsis</taxon>
    </lineage>
</organism>
<evidence type="ECO:0000313" key="2">
    <source>
        <dbReference type="Proteomes" id="UP001432401"/>
    </source>
</evidence>
<accession>A0ABV2A2H3</accession>
<reference evidence="1 2" key="1">
    <citation type="submission" date="2024-06" db="EMBL/GenBank/DDBJ databases">
        <authorList>
            <person name="Bataeva Y.V."/>
            <person name="Grigorian L.N."/>
            <person name="Solomentsev V.I."/>
        </authorList>
    </citation>
    <scope>NUCLEOTIDE SEQUENCE [LARGE SCALE GENOMIC DNA]</scope>
    <source>
        <strain evidence="2">SCPM-O-B-12605 (RCAM04882)</strain>
    </source>
</reference>
<dbReference type="RefSeq" id="WP_352986472.1">
    <property type="nucleotide sequence ID" value="NZ_JBEQNA010000018.1"/>
</dbReference>
<protein>
    <recommendedName>
        <fullName evidence="3">Colicin D immunity protein domain-containing protein</fullName>
    </recommendedName>
</protein>
<dbReference type="Proteomes" id="UP001432401">
    <property type="component" value="Unassembled WGS sequence"/>
</dbReference>
<proteinExistence type="predicted"/>
<evidence type="ECO:0000313" key="1">
    <source>
        <dbReference type="EMBL" id="MES0837568.1"/>
    </source>
</evidence>
<name>A0ABV2A2H3_9ACTN</name>
<gene>
    <name evidence="1" type="ORF">ABUK86_27595</name>
</gene>
<dbReference type="EMBL" id="JBEQNB010000018">
    <property type="protein sequence ID" value="MES0837568.1"/>
    <property type="molecule type" value="Genomic_DNA"/>
</dbReference>
<sequence length="124" mass="14726">MIEKTPNMKNLMLSIRVASWSGERQLDWIRRTGCAEDEIVLQLEDFYIAVKSHVTYDEEEEFPDFLDEGIREVLDLFTRLIDVDPELWSPESMVSARQWDVVRDRARRLLVEIRDSSWSSFLDE</sequence>
<evidence type="ECO:0008006" key="3">
    <source>
        <dbReference type="Google" id="ProtNLM"/>
    </source>
</evidence>
<keyword evidence="2" id="KW-1185">Reference proteome</keyword>
<comment type="caution">
    <text evidence="1">The sequence shown here is derived from an EMBL/GenBank/DDBJ whole genome shotgun (WGS) entry which is preliminary data.</text>
</comment>